<dbReference type="Proteomes" id="UP000237682">
    <property type="component" value="Unassembled WGS sequence"/>
</dbReference>
<dbReference type="InterPro" id="IPR006336">
    <property type="entry name" value="GCS2"/>
</dbReference>
<evidence type="ECO:0000256" key="3">
    <source>
        <dbReference type="ARBA" id="ARBA00022840"/>
    </source>
</evidence>
<dbReference type="InterPro" id="IPR050141">
    <property type="entry name" value="GCL_type2/YbdK_subfam"/>
</dbReference>
<comment type="function">
    <text evidence="4">ATP-dependent carboxylate-amine ligase which exhibits weak glutamate--cysteine ligase activity.</text>
</comment>
<dbReference type="InterPro" id="IPR011793">
    <property type="entry name" value="YbdK"/>
</dbReference>
<comment type="similarity">
    <text evidence="4">Belongs to the glutamate--cysteine ligase type 2 family. YbdK subfamily.</text>
</comment>
<sequence>MGHSYTFGIEEEYFVFQRRTGGVQETMSAQFFDEARQMLGKHVTRELLQSQIEIATTPCRNMKDARLQLVGCRQALQDLAFKHDLGVLAAGTHPSAEWSDQHPTQATRYGKVTHDLQMLARRKMICGMHVHVEIPPDRSRVDLMSRMLPYLPLLLALSTSSPFWQSRPTGLMGYRQNIYSELPRSGLPDLFQSEEDYQTYVDTLVRNRIIDDASFLWWAIRPSSHLPTLELRITDVCTNVDDALAIAALYRSLVRHLIRKPDLNRGLTSPGRAIVEENKWRAQRYGIHGSLIDLHSGQARSAANMLTELLDLVWEDAELLGCSEDLATAQMILRTGTSADGQLAVYEERIAAGATTDEAIHAVVCWLADRTAAPLAARLATGG</sequence>
<evidence type="ECO:0000313" key="6">
    <source>
        <dbReference type="Proteomes" id="UP000237682"/>
    </source>
</evidence>
<reference evidence="5 6" key="1">
    <citation type="submission" date="2018-02" db="EMBL/GenBank/DDBJ databases">
        <title>Whole genome sequencing of endophytic bacterium.</title>
        <authorList>
            <person name="Eedara R."/>
            <person name="Podile A.R."/>
        </authorList>
    </citation>
    <scope>NUCLEOTIDE SEQUENCE [LARGE SCALE GENOMIC DNA]</scope>
    <source>
        <strain evidence="5 6">RP1T</strain>
    </source>
</reference>
<dbReference type="Gene3D" id="3.30.590.20">
    <property type="match status" value="1"/>
</dbReference>
<evidence type="ECO:0000256" key="2">
    <source>
        <dbReference type="ARBA" id="ARBA00022741"/>
    </source>
</evidence>
<protein>
    <recommendedName>
        <fullName evidence="4">Putative glutamate--cysteine ligase 2</fullName>
        <ecNumber evidence="4">6.3.2.2</ecNumber>
    </recommendedName>
    <alternativeName>
        <fullName evidence="4">Gamma-glutamylcysteine synthetase 2</fullName>
        <shortName evidence="4">GCS 2</shortName>
        <shortName evidence="4">Gamma-GCS 2</shortName>
    </alternativeName>
</protein>
<keyword evidence="3 4" id="KW-0067">ATP-binding</keyword>
<dbReference type="Pfam" id="PF04107">
    <property type="entry name" value="GCS2"/>
    <property type="match status" value="1"/>
</dbReference>
<dbReference type="EC" id="6.3.2.2" evidence="4"/>
<dbReference type="HAMAP" id="MF_01609">
    <property type="entry name" value="Glu_cys_ligase_2"/>
    <property type="match status" value="1"/>
</dbReference>
<name>A0A2S9Q6N4_9HYPH</name>
<dbReference type="NCBIfam" id="NF010039">
    <property type="entry name" value="PRK13515.1"/>
    <property type="match status" value="1"/>
</dbReference>
<dbReference type="PANTHER" id="PTHR36510:SF1">
    <property type="entry name" value="GLUTAMATE--CYSTEINE LIGASE 2-RELATED"/>
    <property type="match status" value="1"/>
</dbReference>
<proteinExistence type="inferred from homology"/>
<evidence type="ECO:0000256" key="4">
    <source>
        <dbReference type="HAMAP-Rule" id="MF_01609"/>
    </source>
</evidence>
<dbReference type="GO" id="GO:0042398">
    <property type="term" value="P:modified amino acid biosynthetic process"/>
    <property type="evidence" value="ECO:0007669"/>
    <property type="project" value="InterPro"/>
</dbReference>
<dbReference type="OrthoDB" id="9769628at2"/>
<comment type="catalytic activity">
    <reaction evidence="4">
        <text>L-cysteine + L-glutamate + ATP = gamma-L-glutamyl-L-cysteine + ADP + phosphate + H(+)</text>
        <dbReference type="Rhea" id="RHEA:13285"/>
        <dbReference type="ChEBI" id="CHEBI:15378"/>
        <dbReference type="ChEBI" id="CHEBI:29985"/>
        <dbReference type="ChEBI" id="CHEBI:30616"/>
        <dbReference type="ChEBI" id="CHEBI:35235"/>
        <dbReference type="ChEBI" id="CHEBI:43474"/>
        <dbReference type="ChEBI" id="CHEBI:58173"/>
        <dbReference type="ChEBI" id="CHEBI:456216"/>
        <dbReference type="EC" id="6.3.2.2"/>
    </reaction>
</comment>
<dbReference type="EMBL" id="PUEJ01000010">
    <property type="protein sequence ID" value="PRH85023.1"/>
    <property type="molecule type" value="Genomic_DNA"/>
</dbReference>
<keyword evidence="1 4" id="KW-0436">Ligase</keyword>
<gene>
    <name evidence="5" type="ORF">C5L14_24070</name>
</gene>
<dbReference type="AlphaFoldDB" id="A0A2S9Q6N4"/>
<dbReference type="RefSeq" id="WP_105864605.1">
    <property type="nucleotide sequence ID" value="NZ_PUEJ01000010.1"/>
</dbReference>
<comment type="caution">
    <text evidence="5">The sequence shown here is derived from an EMBL/GenBank/DDBJ whole genome shotgun (WGS) entry which is preliminary data.</text>
</comment>
<evidence type="ECO:0000313" key="5">
    <source>
        <dbReference type="EMBL" id="PRH85023.1"/>
    </source>
</evidence>
<dbReference type="SUPFAM" id="SSF55931">
    <property type="entry name" value="Glutamine synthetase/guanido kinase"/>
    <property type="match status" value="1"/>
</dbReference>
<dbReference type="InterPro" id="IPR014746">
    <property type="entry name" value="Gln_synth/guanido_kin_cat_dom"/>
</dbReference>
<dbReference type="NCBIfam" id="TIGR02050">
    <property type="entry name" value="gshA_cyan_rel"/>
    <property type="match status" value="1"/>
</dbReference>
<evidence type="ECO:0000256" key="1">
    <source>
        <dbReference type="ARBA" id="ARBA00022598"/>
    </source>
</evidence>
<dbReference type="GO" id="GO:0004357">
    <property type="term" value="F:glutamate-cysteine ligase activity"/>
    <property type="evidence" value="ECO:0007669"/>
    <property type="project" value="UniProtKB-EC"/>
</dbReference>
<keyword evidence="2 4" id="KW-0547">Nucleotide-binding</keyword>
<dbReference type="GO" id="GO:0005524">
    <property type="term" value="F:ATP binding"/>
    <property type="evidence" value="ECO:0007669"/>
    <property type="project" value="UniProtKB-KW"/>
</dbReference>
<dbReference type="PANTHER" id="PTHR36510">
    <property type="entry name" value="GLUTAMATE--CYSTEINE LIGASE 2-RELATED"/>
    <property type="match status" value="1"/>
</dbReference>
<keyword evidence="6" id="KW-1185">Reference proteome</keyword>
<accession>A0A2S9Q6N4</accession>
<organism evidence="5 6">
    <name type="scientific">Labrys okinawensis</name>
    <dbReference type="NCBI Taxonomy" id="346911"/>
    <lineage>
        <taxon>Bacteria</taxon>
        <taxon>Pseudomonadati</taxon>
        <taxon>Pseudomonadota</taxon>
        <taxon>Alphaproteobacteria</taxon>
        <taxon>Hyphomicrobiales</taxon>
        <taxon>Xanthobacteraceae</taxon>
        <taxon>Labrys</taxon>
    </lineage>
</organism>